<dbReference type="GO" id="GO:0046421">
    <property type="term" value="F:methylisocitrate lyase activity"/>
    <property type="evidence" value="ECO:0007669"/>
    <property type="project" value="UniProtKB-EC"/>
</dbReference>
<dbReference type="EMBL" id="KN882065">
    <property type="protein sequence ID" value="KIY44795.1"/>
    <property type="molecule type" value="Genomic_DNA"/>
</dbReference>
<comment type="catalytic activity">
    <reaction evidence="1">
        <text>(2S,3R)-3-hydroxybutane-1,2,3-tricarboxylate = pyruvate + succinate</text>
        <dbReference type="Rhea" id="RHEA:16809"/>
        <dbReference type="ChEBI" id="CHEBI:15361"/>
        <dbReference type="ChEBI" id="CHEBI:30031"/>
        <dbReference type="ChEBI" id="CHEBI:57429"/>
        <dbReference type="EC" id="4.1.3.30"/>
    </reaction>
</comment>
<evidence type="ECO:0000313" key="5">
    <source>
        <dbReference type="EMBL" id="KIY44795.1"/>
    </source>
</evidence>
<dbReference type="PANTHER" id="PTHR21631">
    <property type="entry name" value="ISOCITRATE LYASE/MALATE SYNTHASE"/>
    <property type="match status" value="1"/>
</dbReference>
<keyword evidence="4" id="KW-0456">Lyase</keyword>
<dbReference type="EC" id="4.1.3.30" evidence="3"/>
<sequence length="638" mass="71782">MAIPVHIAGYTLSHTETLQAFRKKFPNSRVLQTDDYPTQLGIIPHFGLTYVDQSRIRARFAYATFGQPVEENKRFIFVTRYAKDTKSKPWDIKVPWDEDDEDRAVKHCLIESFGDLPLKWGNSVTDIQFAIARTDSEAATLITSNIDGRDHPFILGNINPSLAPLSAIMIAAEQAGKGGDALQAIEDAWVADAKLQLFSEALSAALQREGASPAKLADFNVAVKYVSWPEAVGIARTRFGLKTVPHWDWDAPRTREGFYRYRGGTQCAIVRANAFAPYADLLWMETKKPIAAQAEEFAAGVHAVHPGHWLAYNLSPSFNWDAAGLGERDMQEYVWRLGRLGFVWQFITLAGLHSNAYISDLFAQEFAKTGMRAYRNASWARTSLHIKRRQCSKAAHQLLFCNFQLYFIPYNLLTGVQAMADVNFVQSEQPEVPALPAWVRQRLEVTVDPPPDIRAPRHEASFYGLINSILGTIFPATQSFMIKPQGLLRRPYVDPSLSLDSYDGPVRPHQDGHALVGDELFADFIIVKGSGVVQHDIIVSIVEVKKKKTRMSAAIKQLSDYIKMASPKQRYRHMCGFLVAGNRTQRFTYNFTNPFRPYVSHVIEFDTLDLEQQLAGLAADTWMLENDTPNIQRSIAPV</sequence>
<dbReference type="OrthoDB" id="4078635at2759"/>
<dbReference type="Pfam" id="PF00463">
    <property type="entry name" value="ICL"/>
    <property type="match status" value="1"/>
</dbReference>
<dbReference type="PANTHER" id="PTHR21631:SF3">
    <property type="entry name" value="BIFUNCTIONAL GLYOXYLATE CYCLE PROTEIN"/>
    <property type="match status" value="1"/>
</dbReference>
<dbReference type="Proteomes" id="UP000054144">
    <property type="component" value="Unassembled WGS sequence"/>
</dbReference>
<dbReference type="NCBIfam" id="TIGR01346">
    <property type="entry name" value="isocit_lyase"/>
    <property type="match status" value="1"/>
</dbReference>
<dbReference type="InterPro" id="IPR040442">
    <property type="entry name" value="Pyrv_kinase-like_dom_sf"/>
</dbReference>
<comment type="similarity">
    <text evidence="2">Belongs to the isocitrate lyase/PEP mutase superfamily. Isocitrate lyase family.</text>
</comment>
<name>A0A0D7A245_9AGAR</name>
<evidence type="ECO:0000256" key="1">
    <source>
        <dbReference type="ARBA" id="ARBA00001050"/>
    </source>
</evidence>
<dbReference type="InterPro" id="IPR015813">
    <property type="entry name" value="Pyrv/PenolPyrv_kinase-like_dom"/>
</dbReference>
<dbReference type="GO" id="GO:0004451">
    <property type="term" value="F:isocitrate lyase activity"/>
    <property type="evidence" value="ECO:0007669"/>
    <property type="project" value="InterPro"/>
</dbReference>
<organism evidence="5 6">
    <name type="scientific">Fistulina hepatica ATCC 64428</name>
    <dbReference type="NCBI Taxonomy" id="1128425"/>
    <lineage>
        <taxon>Eukaryota</taxon>
        <taxon>Fungi</taxon>
        <taxon>Dikarya</taxon>
        <taxon>Basidiomycota</taxon>
        <taxon>Agaricomycotina</taxon>
        <taxon>Agaricomycetes</taxon>
        <taxon>Agaricomycetidae</taxon>
        <taxon>Agaricales</taxon>
        <taxon>Fistulinaceae</taxon>
        <taxon>Fistulina</taxon>
    </lineage>
</organism>
<dbReference type="GO" id="GO:0019752">
    <property type="term" value="P:carboxylic acid metabolic process"/>
    <property type="evidence" value="ECO:0007669"/>
    <property type="project" value="InterPro"/>
</dbReference>
<keyword evidence="6" id="KW-1185">Reference proteome</keyword>
<gene>
    <name evidence="5" type="ORF">FISHEDRAFT_77203</name>
</gene>
<dbReference type="AlphaFoldDB" id="A0A0D7A245"/>
<dbReference type="Gene3D" id="1.10.10.850">
    <property type="match status" value="1"/>
</dbReference>
<proteinExistence type="inferred from homology"/>
<dbReference type="Gene3D" id="3.20.20.60">
    <property type="entry name" value="Phosphoenolpyruvate-binding domains"/>
    <property type="match status" value="1"/>
</dbReference>
<reference evidence="5 6" key="1">
    <citation type="journal article" date="2015" name="Fungal Genet. Biol.">
        <title>Evolution of novel wood decay mechanisms in Agaricales revealed by the genome sequences of Fistulina hepatica and Cylindrobasidium torrendii.</title>
        <authorList>
            <person name="Floudas D."/>
            <person name="Held B.W."/>
            <person name="Riley R."/>
            <person name="Nagy L.G."/>
            <person name="Koehler G."/>
            <person name="Ransdell A.S."/>
            <person name="Younus H."/>
            <person name="Chow J."/>
            <person name="Chiniquy J."/>
            <person name="Lipzen A."/>
            <person name="Tritt A."/>
            <person name="Sun H."/>
            <person name="Haridas S."/>
            <person name="LaButti K."/>
            <person name="Ohm R.A."/>
            <person name="Kues U."/>
            <person name="Blanchette R.A."/>
            <person name="Grigoriev I.V."/>
            <person name="Minto R.E."/>
            <person name="Hibbett D.S."/>
        </authorList>
    </citation>
    <scope>NUCLEOTIDE SEQUENCE [LARGE SCALE GENOMIC DNA]</scope>
    <source>
        <strain evidence="5 6">ATCC 64428</strain>
    </source>
</reference>
<evidence type="ECO:0000313" key="6">
    <source>
        <dbReference type="Proteomes" id="UP000054144"/>
    </source>
</evidence>
<evidence type="ECO:0000256" key="2">
    <source>
        <dbReference type="ARBA" id="ARBA00005704"/>
    </source>
</evidence>
<protein>
    <recommendedName>
        <fullName evidence="3">methylisocitrate lyase</fullName>
        <ecNumber evidence="3">4.1.3.30</ecNumber>
    </recommendedName>
</protein>
<keyword evidence="5" id="KW-0670">Pyruvate</keyword>
<evidence type="ECO:0000256" key="3">
    <source>
        <dbReference type="ARBA" id="ARBA00012260"/>
    </source>
</evidence>
<dbReference type="SUPFAM" id="SSF51621">
    <property type="entry name" value="Phosphoenolpyruvate/pyruvate domain"/>
    <property type="match status" value="1"/>
</dbReference>
<dbReference type="FunFam" id="1.10.10.850:FF:000001">
    <property type="entry name" value="Isocitrate lyase"/>
    <property type="match status" value="1"/>
</dbReference>
<evidence type="ECO:0000256" key="4">
    <source>
        <dbReference type="ARBA" id="ARBA00023239"/>
    </source>
</evidence>
<dbReference type="InterPro" id="IPR006254">
    <property type="entry name" value="Isocitrate_lyase"/>
</dbReference>
<accession>A0A0D7A245</accession>